<keyword evidence="2" id="KW-0732">Signal</keyword>
<feature type="compositionally biased region" description="Polar residues" evidence="1">
    <location>
        <begin position="735"/>
        <end position="754"/>
    </location>
</feature>
<gene>
    <name evidence="3" type="ORF">HW115_15510</name>
</gene>
<comment type="caution">
    <text evidence="3">The sequence shown here is derived from an EMBL/GenBank/DDBJ whole genome shotgun (WGS) entry which is preliminary data.</text>
</comment>
<sequence>MKMILSPIKFLLCSCFCLAQLSEMVSAEDTQAWPRSYELGKDEVAFYQPQILEWDEFRKLEASVAIAVKLDGQEPTFGAMTVSASTVVDQDKNSVRIGARTLGDIKFPELEPADATKAKTLVTSVMTPDRLLDVPLDSMLAAMNRADSMTDETNVNLDPPPIFYSDSLSILVTFFGEPELKPVIQDDTSLLFAVNTNWDVLFDTASSKYYLLAETQWVMSSDVKAGPWEPAKSLPDSFKKIPNDENWSDVTSRLGLLGGAAQAPRVFVSDQPAELIQTQGAPQMSPVSGTRLMYVTNTEDDLFFLPAQKNYYYLTAGRWFAALDLNGPWTAASLNLPEDFQKIPEDHVKAYVRVSVPGTPEADEAIILASIPDTATVNRESATVEVIYDGEPKFEPVPGADGVKFAVNTEFDVFMVGDAYYCCYQGVWFEAKSPTGPWVVCDKVPAAIYSIPPESPKHNVTYVQVYESTPSTVVVGSTSGYSGSYVARGLLVFGLGYWLGHSHRHDHVHHYHYYRKPYWYGYGHGCHYRYGSGYVARGGYRYGPYGGAGYAAAYNPRTGTYARGGYAYGPRGAAAGKAAYNPWTGKGAARGGVKTPYGSWGRSAVVRDDDWARSAHRSNWKGSVRGVQTSEGGGAVRVNRKYGKDGFIGKTGNGDVYTGRDGNLYRKTDDGWEKRQNGGWQSAPEPNRAARTSQTGNRQPQTRPTTRPSTNPTTRPSTNPTTRPSTNPNDRTRPSTTPQRSGYTNRQNTPSQLNRDAYSRQRSHTQSSKARSSNRGSSNRSSGSSRSSRGGGRSGGSRR</sequence>
<evidence type="ECO:0000313" key="3">
    <source>
        <dbReference type="EMBL" id="NWK57029.1"/>
    </source>
</evidence>
<feature type="compositionally biased region" description="Low complexity" evidence="1">
    <location>
        <begin position="771"/>
        <end position="788"/>
    </location>
</feature>
<evidence type="ECO:0008006" key="5">
    <source>
        <dbReference type="Google" id="ProtNLM"/>
    </source>
</evidence>
<organism evidence="3 4">
    <name type="scientific">Oceaniferula marina</name>
    <dbReference type="NCBI Taxonomy" id="2748318"/>
    <lineage>
        <taxon>Bacteria</taxon>
        <taxon>Pseudomonadati</taxon>
        <taxon>Verrucomicrobiota</taxon>
        <taxon>Verrucomicrobiia</taxon>
        <taxon>Verrucomicrobiales</taxon>
        <taxon>Verrucomicrobiaceae</taxon>
        <taxon>Oceaniferula</taxon>
    </lineage>
</organism>
<keyword evidence="4" id="KW-1185">Reference proteome</keyword>
<feature type="chain" id="PRO_5032554596" description="Carbohydrate-binding family V/XII" evidence="2">
    <location>
        <begin position="20"/>
        <end position="799"/>
    </location>
</feature>
<feature type="compositionally biased region" description="Low complexity" evidence="1">
    <location>
        <begin position="694"/>
        <end position="729"/>
    </location>
</feature>
<feature type="compositionally biased region" description="Basic and acidic residues" evidence="1">
    <location>
        <begin position="663"/>
        <end position="676"/>
    </location>
</feature>
<name>A0A851GIL5_9BACT</name>
<reference evidence="3 4" key="1">
    <citation type="submission" date="2020-07" db="EMBL/GenBank/DDBJ databases">
        <title>Roseicoccus Jingziensis gen. nov., sp. nov., isolated from coastal seawater.</title>
        <authorList>
            <person name="Feng X."/>
        </authorList>
    </citation>
    <scope>NUCLEOTIDE SEQUENCE [LARGE SCALE GENOMIC DNA]</scope>
    <source>
        <strain evidence="3 4">N1E253</strain>
    </source>
</reference>
<evidence type="ECO:0000256" key="2">
    <source>
        <dbReference type="SAM" id="SignalP"/>
    </source>
</evidence>
<proteinExistence type="predicted"/>
<evidence type="ECO:0000313" key="4">
    <source>
        <dbReference type="Proteomes" id="UP000557872"/>
    </source>
</evidence>
<dbReference type="EMBL" id="JACBAZ010000007">
    <property type="protein sequence ID" value="NWK57029.1"/>
    <property type="molecule type" value="Genomic_DNA"/>
</dbReference>
<dbReference type="AlphaFoldDB" id="A0A851GIL5"/>
<accession>A0A851GIL5</accession>
<feature type="region of interest" description="Disordered" evidence="1">
    <location>
        <begin position="643"/>
        <end position="799"/>
    </location>
</feature>
<evidence type="ECO:0000256" key="1">
    <source>
        <dbReference type="SAM" id="MobiDB-lite"/>
    </source>
</evidence>
<feature type="compositionally biased region" description="Gly residues" evidence="1">
    <location>
        <begin position="789"/>
        <end position="799"/>
    </location>
</feature>
<dbReference type="Proteomes" id="UP000557872">
    <property type="component" value="Unassembled WGS sequence"/>
</dbReference>
<protein>
    <recommendedName>
        <fullName evidence="5">Carbohydrate-binding family V/XII</fullName>
    </recommendedName>
</protein>
<feature type="signal peptide" evidence="2">
    <location>
        <begin position="1"/>
        <end position="19"/>
    </location>
</feature>